<dbReference type="RefSeq" id="WP_204467223.1">
    <property type="nucleotide sequence ID" value="NZ_JAFBCV010000010.1"/>
</dbReference>
<dbReference type="InterPro" id="IPR002611">
    <property type="entry name" value="IstB_ATP-bd"/>
</dbReference>
<dbReference type="InterPro" id="IPR027417">
    <property type="entry name" value="P-loop_NTPase"/>
</dbReference>
<dbReference type="PANTHER" id="PTHR30050:SF4">
    <property type="entry name" value="ATP-BINDING PROTEIN RV3427C IN INSERTION SEQUENCE-RELATED"/>
    <property type="match status" value="1"/>
</dbReference>
<gene>
    <name evidence="2" type="ORF">JOC54_003190</name>
</gene>
<accession>A0ABS2SYS1</accession>
<proteinExistence type="predicted"/>
<dbReference type="Pfam" id="PF01695">
    <property type="entry name" value="IstB_IS21"/>
    <property type="match status" value="1"/>
</dbReference>
<dbReference type="SUPFAM" id="SSF52540">
    <property type="entry name" value="P-loop containing nucleoside triphosphate hydrolases"/>
    <property type="match status" value="1"/>
</dbReference>
<name>A0ABS2SYS1_9BACI</name>
<sequence>MINSINAHLLENIQMQYSDANKVDSYTCKSCHQHISVYRIMMLIGPRKGTELTQAVGCKCEDIALGRAVVARKNELIRLEQEERFFTFSLLNDDLEHATLQSYEPKTTSQREALESCCGYVRQFEDKLPGNLLLSGNTGVGKSHLAYGVVKALMSRGMNGLFISAPHFLTALKSTYKPEGKVSEYDLINRLKEAPILVLDDLGSEYRKEDVSGWAVAKVFEVIDARLGRPTIYTTNLDLLQLRNEYGGRIFSRLLYQTKLIKVKGVDYRNS</sequence>
<organism evidence="2 3">
    <name type="scientific">Shouchella xiaoxiensis</name>
    <dbReference type="NCBI Taxonomy" id="766895"/>
    <lineage>
        <taxon>Bacteria</taxon>
        <taxon>Bacillati</taxon>
        <taxon>Bacillota</taxon>
        <taxon>Bacilli</taxon>
        <taxon>Bacillales</taxon>
        <taxon>Bacillaceae</taxon>
        <taxon>Shouchella</taxon>
    </lineage>
</organism>
<evidence type="ECO:0000313" key="2">
    <source>
        <dbReference type="EMBL" id="MBM7839910.1"/>
    </source>
</evidence>
<protein>
    <submittedName>
        <fullName evidence="2">DNA replication protein DnaC</fullName>
    </submittedName>
</protein>
<comment type="caution">
    <text evidence="2">The sequence shown here is derived from an EMBL/GenBank/DDBJ whole genome shotgun (WGS) entry which is preliminary data.</text>
</comment>
<dbReference type="CDD" id="cd00009">
    <property type="entry name" value="AAA"/>
    <property type="match status" value="1"/>
</dbReference>
<dbReference type="Gene3D" id="3.40.50.300">
    <property type="entry name" value="P-loop containing nucleotide triphosphate hydrolases"/>
    <property type="match status" value="1"/>
</dbReference>
<evidence type="ECO:0000259" key="1">
    <source>
        <dbReference type="SMART" id="SM00382"/>
    </source>
</evidence>
<feature type="domain" description="AAA+ ATPase" evidence="1">
    <location>
        <begin position="128"/>
        <end position="260"/>
    </location>
</feature>
<dbReference type="SMART" id="SM00382">
    <property type="entry name" value="AAA"/>
    <property type="match status" value="1"/>
</dbReference>
<reference evidence="2" key="1">
    <citation type="submission" date="2021-01" db="EMBL/GenBank/DDBJ databases">
        <title>Genomic Encyclopedia of Type Strains, Phase IV (KMG-IV): sequencing the most valuable type-strain genomes for metagenomic binning, comparative biology and taxonomic classification.</title>
        <authorList>
            <person name="Goeker M."/>
        </authorList>
    </citation>
    <scope>NUCLEOTIDE SEQUENCE</scope>
    <source>
        <strain evidence="2">DSM 21943</strain>
    </source>
</reference>
<keyword evidence="3" id="KW-1185">Reference proteome</keyword>
<dbReference type="Proteomes" id="UP001179280">
    <property type="component" value="Unassembled WGS sequence"/>
</dbReference>
<dbReference type="EMBL" id="JAFBCV010000010">
    <property type="protein sequence ID" value="MBM7839910.1"/>
    <property type="molecule type" value="Genomic_DNA"/>
</dbReference>
<dbReference type="PANTHER" id="PTHR30050">
    <property type="entry name" value="CHROMOSOMAL REPLICATION INITIATOR PROTEIN DNAA"/>
    <property type="match status" value="1"/>
</dbReference>
<dbReference type="InterPro" id="IPR003593">
    <property type="entry name" value="AAA+_ATPase"/>
</dbReference>
<evidence type="ECO:0000313" key="3">
    <source>
        <dbReference type="Proteomes" id="UP001179280"/>
    </source>
</evidence>